<feature type="binding site" evidence="1">
    <location>
        <begin position="126"/>
        <end position="127"/>
    </location>
    <ligand>
        <name>ATP</name>
        <dbReference type="ChEBI" id="CHEBI:30616"/>
    </ligand>
</feature>
<dbReference type="InterPro" id="IPR036921">
    <property type="entry name" value="PurM-like_N_sf"/>
</dbReference>
<dbReference type="GO" id="GO:0009229">
    <property type="term" value="P:thiamine diphosphate biosynthetic process"/>
    <property type="evidence" value="ECO:0007669"/>
    <property type="project" value="UniProtKB-UniRule"/>
</dbReference>
<feature type="domain" description="PurM-like N-terminal" evidence="2">
    <location>
        <begin position="31"/>
        <end position="145"/>
    </location>
</feature>
<dbReference type="HAMAP" id="MF_02128">
    <property type="entry name" value="TMP_kinase"/>
    <property type="match status" value="1"/>
</dbReference>
<feature type="domain" description="PurM-like C-terminal" evidence="3">
    <location>
        <begin position="157"/>
        <end position="311"/>
    </location>
</feature>
<dbReference type="InterPro" id="IPR010918">
    <property type="entry name" value="PurM-like_C_dom"/>
</dbReference>
<comment type="pathway">
    <text evidence="1">Cofactor biosynthesis; thiamine diphosphate biosynthesis; thiamine diphosphate from thiamine phosphate: step 1/1.</text>
</comment>
<sequence>MNLSQVGEFGLINLLNKKMIHSPAGVIAGIGDDAAVLQCPGDCWQLFTTDMMVEGIHFRLDWSAYFDVGYKALAVNISDIAAMGGRPSHGVVSIAIPGHTRVEDVAELYRGLKEIAGKHKVNLVGGDTVKSPGPLVVNIALLGEVTAGRAVFRSGARPGDTIYTTGNLGTAAAGLYLLSQNGVCPPELRDRVIRAHLRPEPRVSEGILLGSLEGVAALDDNSDGLAAELREICRASSVGCLVWEKALPVLPGVRQLASQAGTGVLDWVMNGGEDYELLFTLRPDRRKPVEEALHEAGIPFTAIGVVVPEPEGLSVERCDGTREIIAMQGYNHFAE</sequence>
<feature type="binding site" evidence="1">
    <location>
        <position position="223"/>
    </location>
    <ligand>
        <name>Mg(2+)</name>
        <dbReference type="ChEBI" id="CHEBI:18420"/>
        <label>5</label>
    </ligand>
</feature>
<dbReference type="EC" id="2.7.4.16" evidence="1"/>
<protein>
    <recommendedName>
        <fullName evidence="1">Thiamine-monophosphate kinase</fullName>
        <shortName evidence="1">TMP kinase</shortName>
        <shortName evidence="1">Thiamine-phosphate kinase</shortName>
        <ecNumber evidence="1">2.7.4.16</ecNumber>
    </recommendedName>
</protein>
<evidence type="ECO:0000313" key="5">
    <source>
        <dbReference type="Proteomes" id="UP000222564"/>
    </source>
</evidence>
<evidence type="ECO:0000313" key="4">
    <source>
        <dbReference type="EMBL" id="PHJ37577.1"/>
    </source>
</evidence>
<keyword evidence="1" id="KW-0479">Metal-binding</keyword>
<feature type="binding site" evidence="1">
    <location>
        <position position="79"/>
    </location>
    <ligand>
        <name>Mg(2+)</name>
        <dbReference type="ChEBI" id="CHEBI:18420"/>
        <label>4</label>
    </ligand>
</feature>
<dbReference type="InterPro" id="IPR036676">
    <property type="entry name" value="PurM-like_C_sf"/>
</dbReference>
<comment type="catalytic activity">
    <reaction evidence="1">
        <text>thiamine phosphate + ATP = thiamine diphosphate + ADP</text>
        <dbReference type="Rhea" id="RHEA:15913"/>
        <dbReference type="ChEBI" id="CHEBI:30616"/>
        <dbReference type="ChEBI" id="CHEBI:37575"/>
        <dbReference type="ChEBI" id="CHEBI:58937"/>
        <dbReference type="ChEBI" id="CHEBI:456216"/>
        <dbReference type="EC" id="2.7.4.16"/>
    </reaction>
</comment>
<dbReference type="GO" id="GO:0000287">
    <property type="term" value="F:magnesium ion binding"/>
    <property type="evidence" value="ECO:0007669"/>
    <property type="project" value="UniProtKB-UniRule"/>
</dbReference>
<feature type="binding site" evidence="1">
    <location>
        <position position="33"/>
    </location>
    <ligand>
        <name>Mg(2+)</name>
        <dbReference type="ChEBI" id="CHEBI:18420"/>
        <label>3</label>
    </ligand>
</feature>
<evidence type="ECO:0000259" key="2">
    <source>
        <dbReference type="Pfam" id="PF00586"/>
    </source>
</evidence>
<feature type="binding site" evidence="1">
    <location>
        <position position="273"/>
    </location>
    <ligand>
        <name>substrate</name>
    </ligand>
</feature>
<dbReference type="SUPFAM" id="SSF55326">
    <property type="entry name" value="PurM N-terminal domain-like"/>
    <property type="match status" value="1"/>
</dbReference>
<dbReference type="Gene3D" id="3.30.1330.10">
    <property type="entry name" value="PurM-like, N-terminal domain"/>
    <property type="match status" value="1"/>
</dbReference>
<keyword evidence="1" id="KW-0460">Magnesium</keyword>
<dbReference type="GO" id="GO:0005524">
    <property type="term" value="F:ATP binding"/>
    <property type="evidence" value="ECO:0007669"/>
    <property type="project" value="UniProtKB-UniRule"/>
</dbReference>
<gene>
    <name evidence="1" type="primary">thiL</name>
    <name evidence="4" type="ORF">P378_15110</name>
</gene>
<feature type="binding site" evidence="1">
    <location>
        <position position="57"/>
    </location>
    <ligand>
        <name>substrate</name>
    </ligand>
</feature>
<feature type="binding site" evidence="1">
    <location>
        <position position="79"/>
    </location>
    <ligand>
        <name>Mg(2+)</name>
        <dbReference type="ChEBI" id="CHEBI:18420"/>
        <label>3</label>
    </ligand>
</feature>
<dbReference type="Proteomes" id="UP000222564">
    <property type="component" value="Unassembled WGS sequence"/>
</dbReference>
<dbReference type="Pfam" id="PF02769">
    <property type="entry name" value="AIRS_C"/>
    <property type="match status" value="1"/>
</dbReference>
<keyword evidence="1" id="KW-0547">Nucleotide-binding</keyword>
<keyword evidence="1" id="KW-0784">Thiamine biosynthesis</keyword>
<evidence type="ECO:0000256" key="1">
    <source>
        <dbReference type="HAMAP-Rule" id="MF_02128"/>
    </source>
</evidence>
<dbReference type="OrthoDB" id="9802811at2"/>
<comment type="similarity">
    <text evidence="1">Belongs to the thiamine-monophosphate kinase family.</text>
</comment>
<dbReference type="SUPFAM" id="SSF56042">
    <property type="entry name" value="PurM C-terminal domain-like"/>
    <property type="match status" value="1"/>
</dbReference>
<feature type="binding site" evidence="1">
    <location>
        <position position="50"/>
    </location>
    <ligand>
        <name>Mg(2+)</name>
        <dbReference type="ChEBI" id="CHEBI:18420"/>
        <label>2</label>
    </ligand>
</feature>
<dbReference type="Pfam" id="PF00586">
    <property type="entry name" value="AIRS"/>
    <property type="match status" value="1"/>
</dbReference>
<dbReference type="InterPro" id="IPR006283">
    <property type="entry name" value="ThiL-like"/>
</dbReference>
<organism evidence="4 5">
    <name type="scientific">Desulforamulus profundi</name>
    <dbReference type="NCBI Taxonomy" id="1383067"/>
    <lineage>
        <taxon>Bacteria</taxon>
        <taxon>Bacillati</taxon>
        <taxon>Bacillota</taxon>
        <taxon>Clostridia</taxon>
        <taxon>Eubacteriales</taxon>
        <taxon>Peptococcaceae</taxon>
        <taxon>Desulforamulus</taxon>
    </lineage>
</organism>
<dbReference type="UniPathway" id="UPA00060">
    <property type="reaction ID" value="UER00142"/>
</dbReference>
<keyword evidence="1" id="KW-0808">Transferase</keyword>
<dbReference type="Gene3D" id="3.90.650.10">
    <property type="entry name" value="PurM-like C-terminal domain"/>
    <property type="match status" value="1"/>
</dbReference>
<feature type="binding site" evidence="1">
    <location>
        <position position="127"/>
    </location>
    <ligand>
        <name>Mg(2+)</name>
        <dbReference type="ChEBI" id="CHEBI:18420"/>
        <label>1</label>
    </ligand>
</feature>
<feature type="binding site" evidence="1">
    <location>
        <position position="222"/>
    </location>
    <ligand>
        <name>ATP</name>
        <dbReference type="ChEBI" id="CHEBI:30616"/>
    </ligand>
</feature>
<feature type="binding site" evidence="1">
    <location>
        <position position="49"/>
    </location>
    <ligand>
        <name>Mg(2+)</name>
        <dbReference type="ChEBI" id="CHEBI:18420"/>
        <label>1</label>
    </ligand>
</feature>
<evidence type="ECO:0000259" key="3">
    <source>
        <dbReference type="Pfam" id="PF02769"/>
    </source>
</evidence>
<reference evidence="4 5" key="1">
    <citation type="submission" date="2013-09" db="EMBL/GenBank/DDBJ databases">
        <title>Biodegradation of hydrocarbons in the deep terrestrial subsurface : characterization of a microbial consortium composed of two Desulfotomaculum species originating from a deep geological formation.</title>
        <authorList>
            <person name="Aullo T."/>
            <person name="Berlendis S."/>
            <person name="Lascourreges J.-F."/>
            <person name="Dessort D."/>
            <person name="Saint-Laurent S."/>
            <person name="Schraauwers B."/>
            <person name="Mas J."/>
            <person name="Magot M."/>
            <person name="Ranchou-Peyruse A."/>
        </authorList>
    </citation>
    <scope>NUCLEOTIDE SEQUENCE [LARGE SCALE GENOMIC DNA]</scope>
    <source>
        <strain evidence="4 5">Bs107</strain>
    </source>
</reference>
<keyword evidence="1" id="KW-0067">ATP-binding</keyword>
<feature type="binding site" evidence="1">
    <location>
        <position position="48"/>
    </location>
    <ligand>
        <name>Mg(2+)</name>
        <dbReference type="ChEBI" id="CHEBI:18420"/>
        <label>4</label>
    </ligand>
</feature>
<feature type="binding site" evidence="1">
    <location>
        <position position="330"/>
    </location>
    <ligand>
        <name>substrate</name>
    </ligand>
</feature>
<comment type="miscellaneous">
    <text evidence="1">Reaction mechanism of ThiL seems to utilize a direct, inline transfer of the gamma-phosphate of ATP to TMP rather than a phosphorylated enzyme intermediate.</text>
</comment>
<keyword evidence="5" id="KW-1185">Reference proteome</keyword>
<dbReference type="GO" id="GO:0009228">
    <property type="term" value="P:thiamine biosynthetic process"/>
    <property type="evidence" value="ECO:0007669"/>
    <property type="project" value="UniProtKB-KW"/>
</dbReference>
<feature type="binding site" evidence="1">
    <location>
        <position position="153"/>
    </location>
    <ligand>
        <name>ATP</name>
        <dbReference type="ChEBI" id="CHEBI:30616"/>
    </ligand>
</feature>
<dbReference type="NCBIfam" id="TIGR01379">
    <property type="entry name" value="thiL"/>
    <property type="match status" value="1"/>
</dbReference>
<feature type="binding site" evidence="1">
    <location>
        <position position="79"/>
    </location>
    <ligand>
        <name>Mg(2+)</name>
        <dbReference type="ChEBI" id="CHEBI:18420"/>
        <label>2</label>
    </ligand>
</feature>
<dbReference type="AlphaFoldDB" id="A0A2C6M5S9"/>
<proteinExistence type="inferred from homology"/>
<feature type="binding site" evidence="1">
    <location>
        <position position="50"/>
    </location>
    <ligand>
        <name>Mg(2+)</name>
        <dbReference type="ChEBI" id="CHEBI:18420"/>
        <label>1</label>
    </ligand>
</feature>
<dbReference type="GO" id="GO:0009030">
    <property type="term" value="F:thiamine-phosphate kinase activity"/>
    <property type="evidence" value="ECO:0007669"/>
    <property type="project" value="UniProtKB-UniRule"/>
</dbReference>
<accession>A0A2C6M5S9</accession>
<comment type="function">
    <text evidence="1">Catalyzes the ATP-dependent phosphorylation of thiamine-monophosphate (TMP) to form thiamine-pyrophosphate (TPP), the active form of vitamin B1.</text>
</comment>
<dbReference type="EMBL" id="AWQQ01000088">
    <property type="protein sequence ID" value="PHJ37577.1"/>
    <property type="molecule type" value="Genomic_DNA"/>
</dbReference>
<comment type="caution">
    <text evidence="4">The sequence shown here is derived from an EMBL/GenBank/DDBJ whole genome shotgun (WGS) entry which is preliminary data.</text>
</comment>
<dbReference type="CDD" id="cd02194">
    <property type="entry name" value="ThiL"/>
    <property type="match status" value="1"/>
</dbReference>
<feature type="binding site" evidence="1">
    <location>
        <position position="109"/>
    </location>
    <ligand>
        <name>ATP</name>
        <dbReference type="ChEBI" id="CHEBI:30616"/>
    </ligand>
</feature>
<keyword evidence="1 4" id="KW-0418">Kinase</keyword>
<dbReference type="PANTHER" id="PTHR30270">
    <property type="entry name" value="THIAMINE-MONOPHOSPHATE KINASE"/>
    <property type="match status" value="1"/>
</dbReference>
<feature type="binding site" evidence="1">
    <location>
        <position position="33"/>
    </location>
    <ligand>
        <name>Mg(2+)</name>
        <dbReference type="ChEBI" id="CHEBI:18420"/>
        <label>4</label>
    </ligand>
</feature>
<feature type="binding site" evidence="1">
    <location>
        <position position="220"/>
    </location>
    <ligand>
        <name>Mg(2+)</name>
        <dbReference type="ChEBI" id="CHEBI:18420"/>
        <label>3</label>
    </ligand>
</feature>
<dbReference type="PIRSF" id="PIRSF005303">
    <property type="entry name" value="Thiam_monoph_kin"/>
    <property type="match status" value="1"/>
</dbReference>
<dbReference type="InterPro" id="IPR016188">
    <property type="entry name" value="PurM-like_N"/>
</dbReference>
<dbReference type="PANTHER" id="PTHR30270:SF0">
    <property type="entry name" value="THIAMINE-MONOPHOSPHATE KINASE"/>
    <property type="match status" value="1"/>
</dbReference>
<name>A0A2C6M5S9_9FIRM</name>